<organism evidence="2 3">
    <name type="scientific">Streptomyces ambofaciens (strain ATCC 23877 / 3486 / DSM 40053 / JCM 4204 / NBRC 12836 / NRRL B-2516)</name>
    <dbReference type="NCBI Taxonomy" id="278992"/>
    <lineage>
        <taxon>Bacteria</taxon>
        <taxon>Bacillati</taxon>
        <taxon>Actinomycetota</taxon>
        <taxon>Actinomycetes</taxon>
        <taxon>Kitasatosporales</taxon>
        <taxon>Streptomycetaceae</taxon>
        <taxon>Streptomyces</taxon>
    </lineage>
</organism>
<dbReference type="KEGG" id="samb:SAM23877_0303"/>
<feature type="region of interest" description="Disordered" evidence="1">
    <location>
        <begin position="47"/>
        <end position="88"/>
    </location>
</feature>
<dbReference type="AlphaFoldDB" id="A0A0K2AKG5"/>
<evidence type="ECO:0000313" key="2">
    <source>
        <dbReference type="EMBL" id="AKZ53352.1"/>
    </source>
</evidence>
<protein>
    <submittedName>
        <fullName evidence="2">Uncharacterized protein</fullName>
    </submittedName>
</protein>
<sequence>MVGHAVVQLACDGGALRCPGGQQLAFGTKFLLLRPLTGVHRGSRVTRTYAPRSSGKPATMPIFTVSQGPRRSGRSRHGTPSAPGRALR</sequence>
<evidence type="ECO:0000256" key="1">
    <source>
        <dbReference type="SAM" id="MobiDB-lite"/>
    </source>
</evidence>
<accession>A0A0K2AKG5</accession>
<reference evidence="3" key="1">
    <citation type="journal article" date="2015" name="J. Biotechnol.">
        <title>Complete genome sequence of Streptomyces ambofaciens ATCC 23877, the spiramycin producer.</title>
        <authorList>
            <person name="Thibessard A."/>
            <person name="Haas D."/>
            <person name="Gerbaud C."/>
            <person name="Aigle B."/>
            <person name="Lautru S."/>
            <person name="Pernodet J.L."/>
            <person name="Leblond P."/>
        </authorList>
    </citation>
    <scope>NUCLEOTIDE SEQUENCE [LARGE SCALE GENOMIC DNA]</scope>
    <source>
        <strain evidence="3">ATCC 23877 / 3486 / DSM 40053 / JCM 4204 / NBRC 12836 / NRRL B-2516</strain>
    </source>
</reference>
<proteinExistence type="predicted"/>
<dbReference type="Proteomes" id="UP000061018">
    <property type="component" value="Chromosome"/>
</dbReference>
<gene>
    <name evidence="2" type="ORF">SAM23877_0303</name>
</gene>
<evidence type="ECO:0000313" key="3">
    <source>
        <dbReference type="Proteomes" id="UP000061018"/>
    </source>
</evidence>
<name>A0A0K2AKG5_STRA7</name>
<dbReference type="EMBL" id="CP012382">
    <property type="protein sequence ID" value="AKZ53352.1"/>
    <property type="molecule type" value="Genomic_DNA"/>
</dbReference>